<evidence type="ECO:0000313" key="4">
    <source>
        <dbReference type="Proteomes" id="UP000323392"/>
    </source>
</evidence>
<comment type="caution">
    <text evidence="1">The sequence shown here is derived from an EMBL/GenBank/DDBJ whole genome shotgun (WGS) entry which is preliminary data.</text>
</comment>
<dbReference type="RefSeq" id="WP_066070507.1">
    <property type="nucleotide sequence ID" value="NZ_FRBG01000031.1"/>
</dbReference>
<sequence length="95" mass="11336" precursor="true">MVKRRFYPRGKRKIGIRKNMSSKNIYINKFLIQLTISCIIVLMVLGIKANIFNTQKYLNNIVYILEYNEDFTSYISTIKKKTAEVFKLYDEDQLK</sequence>
<organism evidence="1 3">
    <name type="scientific">Alkalithermobacter thermoalcaliphilus JW-YL-7 = DSM 7308</name>
    <dbReference type="NCBI Taxonomy" id="1121328"/>
    <lineage>
        <taxon>Bacteria</taxon>
        <taxon>Bacillati</taxon>
        <taxon>Bacillota</taxon>
        <taxon>Clostridia</taxon>
        <taxon>Peptostreptococcales</taxon>
        <taxon>Tepidibacteraceae</taxon>
        <taxon>Alkalithermobacter</taxon>
    </lineage>
</organism>
<gene>
    <name evidence="1" type="ORF">JWYL7_1218</name>
    <name evidence="2" type="ORF">SAMN05661008_01967</name>
</gene>
<evidence type="ECO:0000313" key="3">
    <source>
        <dbReference type="Proteomes" id="UP000092605"/>
    </source>
</evidence>
<proteinExistence type="predicted"/>
<evidence type="ECO:0000313" key="1">
    <source>
        <dbReference type="EMBL" id="KXZ40143.1"/>
    </source>
</evidence>
<accession>A0A150FRA6</accession>
<dbReference type="Proteomes" id="UP000092605">
    <property type="component" value="Unassembled WGS sequence"/>
</dbReference>
<keyword evidence="4" id="KW-1185">Reference proteome</keyword>
<name>A0A150FRA6_CLOPD</name>
<dbReference type="STRING" id="1121328.JWYL7_1218"/>
<dbReference type="Proteomes" id="UP000323392">
    <property type="component" value="Unassembled WGS sequence"/>
</dbReference>
<reference evidence="2 4" key="2">
    <citation type="submission" date="2016-11" db="EMBL/GenBank/DDBJ databases">
        <authorList>
            <person name="Varghese N."/>
            <person name="Submissions S."/>
        </authorList>
    </citation>
    <scope>NUCLEOTIDE SEQUENCE [LARGE SCALE GENOMIC DNA]</scope>
    <source>
        <strain evidence="2 4">DSM 7308</strain>
    </source>
</reference>
<dbReference type="AlphaFoldDB" id="A0A150FRA6"/>
<dbReference type="OrthoDB" id="1757121at2"/>
<evidence type="ECO:0000313" key="2">
    <source>
        <dbReference type="EMBL" id="SHL38633.1"/>
    </source>
</evidence>
<dbReference type="EMBL" id="LSFY01000001">
    <property type="protein sequence ID" value="KXZ40143.1"/>
    <property type="molecule type" value="Genomic_DNA"/>
</dbReference>
<dbReference type="EMBL" id="FRBG01000031">
    <property type="protein sequence ID" value="SHL38633.1"/>
    <property type="molecule type" value="Genomic_DNA"/>
</dbReference>
<protein>
    <submittedName>
        <fullName evidence="1">Uncharacterized protein</fullName>
    </submittedName>
</protein>
<reference evidence="1 3" key="1">
    <citation type="submission" date="2016-02" db="EMBL/GenBank/DDBJ databases">
        <title>Draft genome sequence for Clostridium paradoxum JW-YL-7.</title>
        <authorList>
            <person name="Utturkar S.M."/>
            <person name="Lancaster A."/>
            <person name="Poole F.L."/>
            <person name="Adams M.W."/>
            <person name="Brown S.D."/>
        </authorList>
    </citation>
    <scope>NUCLEOTIDE SEQUENCE [LARGE SCALE GENOMIC DNA]</scope>
    <source>
        <strain evidence="1 3">JW-YL-7</strain>
    </source>
</reference>
<dbReference type="PATRIC" id="fig|1121328.3.peg.1227"/>